<accession>A0A9N8QM70</accession>
<sequence>MPSMHSSMATKRKKAAPATSAASSSSKQKKRASPPPPPPPASHKPTYLDMIKEAISNSEDKHGLSRQGIKAFMREVYDVDPEAANTKVAFKKALDKGIDSGELVLPNGTSGKIKLAAKSSQKKQKKAEEPEDEDESEQENHKPPAKKAKTKSSTSASSSSSKPAAKGRVQQAAKKRIS</sequence>
<dbReference type="InterPro" id="IPR036390">
    <property type="entry name" value="WH_DNA-bd_sf"/>
</dbReference>
<evidence type="ECO:0000256" key="2">
    <source>
        <dbReference type="ARBA" id="ARBA00004286"/>
    </source>
</evidence>
<evidence type="ECO:0000256" key="1">
    <source>
        <dbReference type="ARBA" id="ARBA00004123"/>
    </source>
</evidence>
<evidence type="ECO:0000256" key="5">
    <source>
        <dbReference type="ARBA" id="ARBA00023125"/>
    </source>
</evidence>
<dbReference type="AlphaFoldDB" id="A0A9N8QM70"/>
<dbReference type="CDD" id="cd00073">
    <property type="entry name" value="H15"/>
    <property type="match status" value="1"/>
</dbReference>
<reference evidence="8 9" key="1">
    <citation type="submission" date="2020-10" db="EMBL/GenBank/DDBJ databases">
        <authorList>
            <person name="Sedaghatjoo S."/>
        </authorList>
    </citation>
    <scope>NUCLEOTIDE SEQUENCE [LARGE SCALE GENOMIC DNA]</scope>
    <source>
        <strain evidence="8 9">LLFL</strain>
    </source>
</reference>
<feature type="compositionally biased region" description="Low complexity" evidence="7">
    <location>
        <begin position="151"/>
        <end position="166"/>
    </location>
</feature>
<feature type="compositionally biased region" description="Low complexity" evidence="7">
    <location>
        <begin position="16"/>
        <end position="26"/>
    </location>
</feature>
<keyword evidence="6" id="KW-0539">Nucleus</keyword>
<comment type="caution">
    <text evidence="8">The sequence shown here is derived from an EMBL/GenBank/DDBJ whole genome shotgun (WGS) entry which is preliminary data.</text>
</comment>
<comment type="subcellular location">
    <subcellularLocation>
        <location evidence="2">Chromosome</location>
    </subcellularLocation>
    <subcellularLocation>
        <location evidence="1">Nucleus</location>
    </subcellularLocation>
</comment>
<evidence type="ECO:0000313" key="9">
    <source>
        <dbReference type="Proteomes" id="UP000836404"/>
    </source>
</evidence>
<feature type="region of interest" description="Disordered" evidence="7">
    <location>
        <begin position="1"/>
        <end position="48"/>
    </location>
</feature>
<dbReference type="PANTHER" id="PTHR11467">
    <property type="entry name" value="HISTONE H1"/>
    <property type="match status" value="1"/>
</dbReference>
<dbReference type="GO" id="GO:0000786">
    <property type="term" value="C:nucleosome"/>
    <property type="evidence" value="ECO:0007669"/>
    <property type="project" value="InterPro"/>
</dbReference>
<name>A0A9N8QM70_9BASI</name>
<keyword evidence="5" id="KW-0238">DNA-binding</keyword>
<dbReference type="Gene3D" id="1.10.10.10">
    <property type="entry name" value="Winged helix-like DNA-binding domain superfamily/Winged helix DNA-binding domain"/>
    <property type="match status" value="1"/>
</dbReference>
<dbReference type="GO" id="GO:0045910">
    <property type="term" value="P:negative regulation of DNA recombination"/>
    <property type="evidence" value="ECO:0007669"/>
    <property type="project" value="TreeGrafter"/>
</dbReference>
<proteinExistence type="predicted"/>
<dbReference type="PROSITE" id="PS51504">
    <property type="entry name" value="H15"/>
    <property type="match status" value="1"/>
</dbReference>
<dbReference type="EMBL" id="CAJHJF010004441">
    <property type="protein sequence ID" value="CAD6943090.1"/>
    <property type="molecule type" value="Genomic_DNA"/>
</dbReference>
<dbReference type="GO" id="GO:0030261">
    <property type="term" value="P:chromosome condensation"/>
    <property type="evidence" value="ECO:0007669"/>
    <property type="project" value="TreeGrafter"/>
</dbReference>
<keyword evidence="4" id="KW-0158">Chromosome</keyword>
<feature type="region of interest" description="Disordered" evidence="7">
    <location>
        <begin position="96"/>
        <end position="178"/>
    </location>
</feature>
<dbReference type="Pfam" id="PF00538">
    <property type="entry name" value="Linker_histone"/>
    <property type="match status" value="1"/>
</dbReference>
<dbReference type="GO" id="GO:0005634">
    <property type="term" value="C:nucleus"/>
    <property type="evidence" value="ECO:0007669"/>
    <property type="project" value="UniProtKB-SubCell"/>
</dbReference>
<feature type="compositionally biased region" description="Pro residues" evidence="7">
    <location>
        <begin position="33"/>
        <end position="42"/>
    </location>
</feature>
<evidence type="ECO:0000256" key="3">
    <source>
        <dbReference type="ARBA" id="ARBA00020833"/>
    </source>
</evidence>
<dbReference type="GO" id="GO:0006334">
    <property type="term" value="P:nucleosome assembly"/>
    <property type="evidence" value="ECO:0007669"/>
    <property type="project" value="InterPro"/>
</dbReference>
<evidence type="ECO:0000256" key="4">
    <source>
        <dbReference type="ARBA" id="ARBA00022454"/>
    </source>
</evidence>
<dbReference type="InterPro" id="IPR005818">
    <property type="entry name" value="Histone_H1/H5_H15"/>
</dbReference>
<dbReference type="GO" id="GO:0031492">
    <property type="term" value="F:nucleosomal DNA binding"/>
    <property type="evidence" value="ECO:0007669"/>
    <property type="project" value="TreeGrafter"/>
</dbReference>
<evidence type="ECO:0000256" key="7">
    <source>
        <dbReference type="SAM" id="MobiDB-lite"/>
    </source>
</evidence>
<keyword evidence="9" id="KW-1185">Reference proteome</keyword>
<gene>
    <name evidence="8" type="ORF">JKILLFL_G9725</name>
</gene>
<dbReference type="InterPro" id="IPR036388">
    <property type="entry name" value="WH-like_DNA-bd_sf"/>
</dbReference>
<dbReference type="SMART" id="SM00526">
    <property type="entry name" value="H15"/>
    <property type="match status" value="1"/>
</dbReference>
<organism evidence="8 9">
    <name type="scientific">Tilletia laevis</name>
    <dbReference type="NCBI Taxonomy" id="157183"/>
    <lineage>
        <taxon>Eukaryota</taxon>
        <taxon>Fungi</taxon>
        <taxon>Dikarya</taxon>
        <taxon>Basidiomycota</taxon>
        <taxon>Ustilaginomycotina</taxon>
        <taxon>Exobasidiomycetes</taxon>
        <taxon>Tilletiales</taxon>
        <taxon>Tilletiaceae</taxon>
        <taxon>Tilletia</taxon>
    </lineage>
</organism>
<evidence type="ECO:0000256" key="6">
    <source>
        <dbReference type="ARBA" id="ARBA00023242"/>
    </source>
</evidence>
<dbReference type="GO" id="GO:0003690">
    <property type="term" value="F:double-stranded DNA binding"/>
    <property type="evidence" value="ECO:0007669"/>
    <property type="project" value="TreeGrafter"/>
</dbReference>
<evidence type="ECO:0000313" key="8">
    <source>
        <dbReference type="EMBL" id="CAD6943090.1"/>
    </source>
</evidence>
<dbReference type="PANTHER" id="PTHR11467:SF36">
    <property type="entry name" value="HISTONE 24-RELATED"/>
    <property type="match status" value="1"/>
</dbReference>
<protein>
    <recommendedName>
        <fullName evidence="3">Histone H1</fullName>
    </recommendedName>
</protein>
<dbReference type="Proteomes" id="UP000836404">
    <property type="component" value="Unassembled WGS sequence"/>
</dbReference>
<dbReference type="SUPFAM" id="SSF46785">
    <property type="entry name" value="Winged helix' DNA-binding domain"/>
    <property type="match status" value="1"/>
</dbReference>